<dbReference type="EMBL" id="JAUHHV010000001">
    <property type="protein sequence ID" value="KAK1438406.1"/>
    <property type="molecule type" value="Genomic_DNA"/>
</dbReference>
<dbReference type="GO" id="GO:0051301">
    <property type="term" value="P:cell division"/>
    <property type="evidence" value="ECO:0007669"/>
    <property type="project" value="UniProtKB-KW"/>
</dbReference>
<comment type="caution">
    <text evidence="9">The sequence shown here is derived from an EMBL/GenBank/DDBJ whole genome shotgun (WGS) entry which is preliminary data.</text>
</comment>
<evidence type="ECO:0000256" key="8">
    <source>
        <dbReference type="SAM" id="MobiDB-lite"/>
    </source>
</evidence>
<dbReference type="CDD" id="cd20404">
    <property type="entry name" value="Tudor_Agenet_AtEML-like"/>
    <property type="match status" value="1"/>
</dbReference>
<keyword evidence="4" id="KW-0498">Mitosis</keyword>
<protein>
    <submittedName>
        <fullName evidence="9">Uncharacterized protein</fullName>
    </submittedName>
</protein>
<keyword evidence="10" id="KW-1185">Reference proteome</keyword>
<feature type="compositionally biased region" description="Low complexity" evidence="8">
    <location>
        <begin position="678"/>
        <end position="693"/>
    </location>
</feature>
<evidence type="ECO:0000256" key="6">
    <source>
        <dbReference type="ARBA" id="ARBA00023242"/>
    </source>
</evidence>
<dbReference type="InterPro" id="IPR039776">
    <property type="entry name" value="Pds5"/>
</dbReference>
<feature type="compositionally biased region" description="Basic and acidic residues" evidence="8">
    <location>
        <begin position="562"/>
        <end position="571"/>
    </location>
</feature>
<feature type="region of interest" description="Disordered" evidence="8">
    <location>
        <begin position="846"/>
        <end position="935"/>
    </location>
</feature>
<evidence type="ECO:0000256" key="7">
    <source>
        <dbReference type="ARBA" id="ARBA00023306"/>
    </source>
</evidence>
<keyword evidence="2" id="KW-0132">Cell division</keyword>
<feature type="compositionally biased region" description="Basic residues" evidence="8">
    <location>
        <begin position="881"/>
        <end position="890"/>
    </location>
</feature>
<feature type="compositionally biased region" description="Basic and acidic residues" evidence="8">
    <location>
        <begin position="849"/>
        <end position="872"/>
    </location>
</feature>
<dbReference type="GO" id="GO:0000785">
    <property type="term" value="C:chromatin"/>
    <property type="evidence" value="ECO:0007669"/>
    <property type="project" value="TreeGrafter"/>
</dbReference>
<dbReference type="Pfam" id="PF20168">
    <property type="entry name" value="PDS5"/>
    <property type="match status" value="1"/>
</dbReference>
<evidence type="ECO:0000256" key="4">
    <source>
        <dbReference type="ARBA" id="ARBA00022776"/>
    </source>
</evidence>
<dbReference type="GO" id="GO:0035825">
    <property type="term" value="P:homologous recombination"/>
    <property type="evidence" value="ECO:0007669"/>
    <property type="project" value="UniProtKB-ARBA"/>
</dbReference>
<evidence type="ECO:0000256" key="3">
    <source>
        <dbReference type="ARBA" id="ARBA00022763"/>
    </source>
</evidence>
<organism evidence="9 10">
    <name type="scientific">Tagetes erecta</name>
    <name type="common">African marigold</name>
    <dbReference type="NCBI Taxonomy" id="13708"/>
    <lineage>
        <taxon>Eukaryota</taxon>
        <taxon>Viridiplantae</taxon>
        <taxon>Streptophyta</taxon>
        <taxon>Embryophyta</taxon>
        <taxon>Tracheophyta</taxon>
        <taxon>Spermatophyta</taxon>
        <taxon>Magnoliopsida</taxon>
        <taxon>eudicotyledons</taxon>
        <taxon>Gunneridae</taxon>
        <taxon>Pentapetalae</taxon>
        <taxon>asterids</taxon>
        <taxon>campanulids</taxon>
        <taxon>Asterales</taxon>
        <taxon>Asteraceae</taxon>
        <taxon>Asteroideae</taxon>
        <taxon>Heliantheae alliance</taxon>
        <taxon>Tageteae</taxon>
        <taxon>Tagetes</taxon>
    </lineage>
</organism>
<keyword evidence="3" id="KW-0227">DNA damage</keyword>
<evidence type="ECO:0000313" key="9">
    <source>
        <dbReference type="EMBL" id="KAK1438406.1"/>
    </source>
</evidence>
<reference evidence="9" key="1">
    <citation type="journal article" date="2023" name="bioRxiv">
        <title>Improved chromosome-level genome assembly for marigold (Tagetes erecta).</title>
        <authorList>
            <person name="Jiang F."/>
            <person name="Yuan L."/>
            <person name="Wang S."/>
            <person name="Wang H."/>
            <person name="Xu D."/>
            <person name="Wang A."/>
            <person name="Fan W."/>
        </authorList>
    </citation>
    <scope>NUCLEOTIDE SEQUENCE</scope>
    <source>
        <strain evidence="9">WSJ</strain>
        <tissue evidence="9">Leaf</tissue>
    </source>
</reference>
<feature type="compositionally biased region" description="Basic residues" evidence="8">
    <location>
        <begin position="372"/>
        <end position="383"/>
    </location>
</feature>
<feature type="compositionally biased region" description="Polar residues" evidence="8">
    <location>
        <begin position="353"/>
        <end position="366"/>
    </location>
</feature>
<accession>A0AAD8PAI9</accession>
<dbReference type="PANTHER" id="PTHR12663:SF3">
    <property type="entry name" value="SISTER CHROMATID COHESION PROTEIN PDS5 HOMOLOG C"/>
    <property type="match status" value="1"/>
</dbReference>
<name>A0AAD8PAI9_TARER</name>
<dbReference type="GO" id="GO:0007064">
    <property type="term" value="P:mitotic sister chromatid cohesion"/>
    <property type="evidence" value="ECO:0007669"/>
    <property type="project" value="InterPro"/>
</dbReference>
<evidence type="ECO:0000313" key="10">
    <source>
        <dbReference type="Proteomes" id="UP001229421"/>
    </source>
</evidence>
<feature type="compositionally biased region" description="Acidic residues" evidence="8">
    <location>
        <begin position="601"/>
        <end position="610"/>
    </location>
</feature>
<dbReference type="SUPFAM" id="SSF48371">
    <property type="entry name" value="ARM repeat"/>
    <property type="match status" value="1"/>
</dbReference>
<dbReference type="Proteomes" id="UP001229421">
    <property type="component" value="Unassembled WGS sequence"/>
</dbReference>
<evidence type="ECO:0000256" key="2">
    <source>
        <dbReference type="ARBA" id="ARBA00022618"/>
    </source>
</evidence>
<comment type="subcellular location">
    <subcellularLocation>
        <location evidence="1">Nucleus</location>
    </subcellularLocation>
</comment>
<feature type="compositionally biased region" description="Basic and acidic residues" evidence="8">
    <location>
        <begin position="891"/>
        <end position="901"/>
    </location>
</feature>
<feature type="compositionally biased region" description="Basic and acidic residues" evidence="8">
    <location>
        <begin position="627"/>
        <end position="656"/>
    </location>
</feature>
<keyword evidence="6" id="KW-0539">Nucleus</keyword>
<evidence type="ECO:0000256" key="1">
    <source>
        <dbReference type="ARBA" id="ARBA00004123"/>
    </source>
</evidence>
<feature type="compositionally biased region" description="Basic and acidic residues" evidence="8">
    <location>
        <begin position="695"/>
        <end position="718"/>
    </location>
</feature>
<sequence length="935" mass="102955">MVTADVELELRFQLKEAGRLLSNPPASIDELLHILDQLEKLLSMVDQSPDSIMQETLSHPMKALVDRSLLEHSNMDVKVSVAACLSEITRITAPDAPYSDEEMKGIFECIVSSLENLSDSTSRSYAKRVSILETVSKVRACVIMLDLECDDLIVKLFDQFLNSVRDHHLGSVYLLMVNIMTLVLEESEEISLDLLKRLLESIRNNSEGILSMAKKLGEEVIKKAADKLRPFLNKALTTLGSSLLEYSAVLTSICNGTNESIEHNDESVSAQPMVVDTAPTTISQDDAVQVISHGELVTANKDDTNKSVAEKSEILESKADKLPESARSDVSEPVYGDNSAEKGPELTAPVQEPLQTEVTNAPSQKESLGKIQIKKGIRSKKKSSSSSQTDQPSTVAVLTKVNEALSDPEMRSPKRARKKTPKAEENKPSATTVSDVESQKNSGPKQAKRSAKKVGDGGSAAKKPKLSGKKVSELKKSKEDDKKVVEAGDSDVKSPKRPLKKVIEIDSSDAKTPQQSGKKGQKRKVINMPSEDEARKGKEAVSNAKKLKQSGKKEQKRKVIKKPSEDAGNREEETDSDATPLKESVNRGKKSNMITKPSEDSANDNEETDSEATPLKQSVKKGNKSNANKDEEIDSDNKPLKLSENKEEETGSDHEALNLSENKDDEETDSDNIPLMQSAKRVNKNSSSVVKSSSKNKDYKKQGRGKNVKEKEQTKSLFEDDDGMDVSLKSVLQKASKGKGNLEEALSTGAKRKRSVTKDKVTESIKFDDSLVGQKVKVWWALDKMYYEGVVASFDSKEKKHKVTYVDGDEEILNLRKEKWEIVKEFSTPNKKVAVEAQNADILPEIAEGESKVMSKEAVEPKEEKKKDDKKGKPQKIVYSRGKKGSKSKTKSADDDVKEFVAGDAAEVQAESEKEKSTKTPKTGSKSGQKKKKMK</sequence>
<feature type="compositionally biased region" description="Basic residues" evidence="8">
    <location>
        <begin position="545"/>
        <end position="561"/>
    </location>
</feature>
<keyword evidence="7" id="KW-0131">Cell cycle</keyword>
<proteinExistence type="predicted"/>
<feature type="compositionally biased region" description="Polar residues" evidence="8">
    <location>
        <begin position="428"/>
        <end position="444"/>
    </location>
</feature>
<dbReference type="GO" id="GO:0006281">
    <property type="term" value="P:DNA repair"/>
    <property type="evidence" value="ECO:0007669"/>
    <property type="project" value="UniProtKB-KW"/>
</dbReference>
<evidence type="ECO:0000256" key="5">
    <source>
        <dbReference type="ARBA" id="ARBA00023204"/>
    </source>
</evidence>
<dbReference type="AlphaFoldDB" id="A0AAD8PAI9"/>
<keyword evidence="5" id="KW-0234">DNA repair</keyword>
<dbReference type="Gene3D" id="2.30.30.140">
    <property type="match status" value="1"/>
</dbReference>
<feature type="compositionally biased region" description="Basic and acidic residues" evidence="8">
    <location>
        <begin position="302"/>
        <end position="330"/>
    </location>
</feature>
<dbReference type="InterPro" id="IPR016024">
    <property type="entry name" value="ARM-type_fold"/>
</dbReference>
<dbReference type="SUPFAM" id="SSF63748">
    <property type="entry name" value="Tudor/PWWP/MBT"/>
    <property type="match status" value="1"/>
</dbReference>
<feature type="compositionally biased region" description="Basic and acidic residues" evidence="8">
    <location>
        <begin position="470"/>
        <end position="494"/>
    </location>
</feature>
<feature type="region of interest" description="Disordered" evidence="8">
    <location>
        <begin position="302"/>
        <end position="721"/>
    </location>
</feature>
<dbReference type="PANTHER" id="PTHR12663">
    <property type="entry name" value="ANDROGEN INDUCED INHIBITOR OF PROLIFERATION AS3 / PDS5-RELATED"/>
    <property type="match status" value="1"/>
</dbReference>
<gene>
    <name evidence="9" type="ORF">QVD17_04215</name>
</gene>
<dbReference type="GO" id="GO:0005634">
    <property type="term" value="C:nucleus"/>
    <property type="evidence" value="ECO:0007669"/>
    <property type="project" value="UniProtKB-SubCell"/>
</dbReference>